<evidence type="ECO:0000256" key="3">
    <source>
        <dbReference type="ARBA" id="ARBA00022833"/>
    </source>
</evidence>
<dbReference type="EMBL" id="AFYH01057137">
    <property type="status" value="NOT_ANNOTATED_CDS"/>
    <property type="molecule type" value="Genomic_DNA"/>
</dbReference>
<sequence length="191" mass="21808">TAEEGAREPEADCAICWSRYDNTFRTPKQLECQHSFCLECLARMSLAAVAEQTAGRLPCPLCRHPTVLDTGQLITDLPTNSSILNQLKLEPNHIILEDGRLYYKDSQKSRFFLRQPTIYTLSLNVERGLAFRQPGNQVHPRPPATTGHGSFRECCRSPQFRTFTYVMVTMFGITVLLIISLFWTRQLLWGL</sequence>
<keyword evidence="1" id="KW-0479">Metal-binding</keyword>
<keyword evidence="3" id="KW-0862">Zinc</keyword>
<keyword evidence="5" id="KW-0472">Membrane</keyword>
<reference evidence="8" key="1">
    <citation type="submission" date="2011-08" db="EMBL/GenBank/DDBJ databases">
        <title>The draft genome of Latimeria chalumnae.</title>
        <authorList>
            <person name="Di Palma F."/>
            <person name="Alfoldi J."/>
            <person name="Johnson J."/>
            <person name="Berlin A."/>
            <person name="Gnerre S."/>
            <person name="Jaffe D."/>
            <person name="MacCallum I."/>
            <person name="Young S."/>
            <person name="Walker B.J."/>
            <person name="Lander E."/>
            <person name="Lindblad-Toh K."/>
        </authorList>
    </citation>
    <scope>NUCLEOTIDE SEQUENCE [LARGE SCALE GENOMIC DNA]</scope>
    <source>
        <strain evidence="8">Wild caught</strain>
    </source>
</reference>
<keyword evidence="5" id="KW-1133">Transmembrane helix</keyword>
<dbReference type="STRING" id="7897.ENSLACP00000018643"/>
<evidence type="ECO:0000256" key="2">
    <source>
        <dbReference type="ARBA" id="ARBA00022771"/>
    </source>
</evidence>
<dbReference type="HOGENOM" id="CLU_122905_0_0_1"/>
<evidence type="ECO:0000256" key="4">
    <source>
        <dbReference type="PROSITE-ProRule" id="PRU00175"/>
    </source>
</evidence>
<dbReference type="Bgee" id="ENSLACG00000016417">
    <property type="expression patterns" value="Expressed in post-anal tail muscle and 4 other cell types or tissues"/>
</dbReference>
<dbReference type="Proteomes" id="UP000008672">
    <property type="component" value="Unassembled WGS sequence"/>
</dbReference>
<dbReference type="PROSITE" id="PS00518">
    <property type="entry name" value="ZF_RING_1"/>
    <property type="match status" value="1"/>
</dbReference>
<evidence type="ECO:0000313" key="7">
    <source>
        <dbReference type="Ensembl" id="ENSLACP00000018643.1"/>
    </source>
</evidence>
<dbReference type="GO" id="GO:0061630">
    <property type="term" value="F:ubiquitin protein ligase activity"/>
    <property type="evidence" value="ECO:0007669"/>
    <property type="project" value="TreeGrafter"/>
</dbReference>
<proteinExistence type="predicted"/>
<evidence type="ECO:0000256" key="5">
    <source>
        <dbReference type="SAM" id="Phobius"/>
    </source>
</evidence>
<dbReference type="Gene3D" id="3.30.40.10">
    <property type="entry name" value="Zinc/RING finger domain, C3HC4 (zinc finger)"/>
    <property type="match status" value="1"/>
</dbReference>
<dbReference type="CDD" id="cd16556">
    <property type="entry name" value="RING-HC_RNF183-like"/>
    <property type="match status" value="1"/>
</dbReference>
<dbReference type="GeneTree" id="ENSGT00940000162965"/>
<dbReference type="Ensembl" id="ENSLACT00000018776.1">
    <property type="protein sequence ID" value="ENSLACP00000018643.1"/>
    <property type="gene ID" value="ENSLACG00000016417.1"/>
</dbReference>
<dbReference type="GO" id="GO:0016567">
    <property type="term" value="P:protein ubiquitination"/>
    <property type="evidence" value="ECO:0007669"/>
    <property type="project" value="TreeGrafter"/>
</dbReference>
<feature type="transmembrane region" description="Helical" evidence="5">
    <location>
        <begin position="163"/>
        <end position="183"/>
    </location>
</feature>
<dbReference type="PROSITE" id="PS50089">
    <property type="entry name" value="ZF_RING_2"/>
    <property type="match status" value="1"/>
</dbReference>
<dbReference type="InterPro" id="IPR013083">
    <property type="entry name" value="Znf_RING/FYVE/PHD"/>
</dbReference>
<dbReference type="InterPro" id="IPR027370">
    <property type="entry name" value="Znf-RING_euk"/>
</dbReference>
<keyword evidence="8" id="KW-1185">Reference proteome</keyword>
<dbReference type="FunCoup" id="H3B9S2">
    <property type="interactions" value="79"/>
</dbReference>
<dbReference type="PANTHER" id="PTHR22791">
    <property type="entry name" value="RING-TYPE DOMAIN-CONTAINING PROTEIN"/>
    <property type="match status" value="1"/>
</dbReference>
<keyword evidence="5" id="KW-0812">Transmembrane</keyword>
<keyword evidence="2 4" id="KW-0863">Zinc-finger</keyword>
<dbReference type="SMART" id="SM00184">
    <property type="entry name" value="RING"/>
    <property type="match status" value="1"/>
</dbReference>
<dbReference type="InterPro" id="IPR017907">
    <property type="entry name" value="Znf_RING_CS"/>
</dbReference>
<protein>
    <submittedName>
        <fullName evidence="7">Ring finger protein 183</fullName>
    </submittedName>
</protein>
<evidence type="ECO:0000256" key="1">
    <source>
        <dbReference type="ARBA" id="ARBA00022723"/>
    </source>
</evidence>
<dbReference type="Pfam" id="PF13445">
    <property type="entry name" value="zf-RING_UBOX"/>
    <property type="match status" value="1"/>
</dbReference>
<dbReference type="SUPFAM" id="SSF57850">
    <property type="entry name" value="RING/U-box"/>
    <property type="match status" value="1"/>
</dbReference>
<evidence type="ECO:0000259" key="6">
    <source>
        <dbReference type="PROSITE" id="PS50089"/>
    </source>
</evidence>
<dbReference type="GO" id="GO:0008270">
    <property type="term" value="F:zinc ion binding"/>
    <property type="evidence" value="ECO:0007669"/>
    <property type="project" value="UniProtKB-KW"/>
</dbReference>
<organism evidence="7 8">
    <name type="scientific">Latimeria chalumnae</name>
    <name type="common">Coelacanth</name>
    <dbReference type="NCBI Taxonomy" id="7897"/>
    <lineage>
        <taxon>Eukaryota</taxon>
        <taxon>Metazoa</taxon>
        <taxon>Chordata</taxon>
        <taxon>Craniata</taxon>
        <taxon>Vertebrata</taxon>
        <taxon>Euteleostomi</taxon>
        <taxon>Coelacanthiformes</taxon>
        <taxon>Coelacanthidae</taxon>
        <taxon>Latimeria</taxon>
    </lineage>
</organism>
<name>H3B9S2_LATCH</name>
<dbReference type="AlphaFoldDB" id="H3B9S2"/>
<dbReference type="InParanoid" id="H3B9S2"/>
<reference evidence="7" key="3">
    <citation type="submission" date="2025-09" db="UniProtKB">
        <authorList>
            <consortium name="Ensembl"/>
        </authorList>
    </citation>
    <scope>IDENTIFICATION</scope>
</reference>
<gene>
    <name evidence="7" type="primary">RNF183</name>
</gene>
<dbReference type="InterPro" id="IPR051435">
    <property type="entry name" value="RING_finger_E3_ubiq-ligases"/>
</dbReference>
<dbReference type="InterPro" id="IPR001841">
    <property type="entry name" value="Znf_RING"/>
</dbReference>
<dbReference type="eggNOG" id="KOG2177">
    <property type="taxonomic scope" value="Eukaryota"/>
</dbReference>
<dbReference type="OMA" id="PNHIILE"/>
<accession>H3B9S2</accession>
<dbReference type="PANTHER" id="PTHR22791:SF7">
    <property type="entry name" value="E3 UBIQUITIN-PROTEIN LIGASE RNF183"/>
    <property type="match status" value="1"/>
</dbReference>
<reference evidence="7" key="2">
    <citation type="submission" date="2025-08" db="UniProtKB">
        <authorList>
            <consortium name="Ensembl"/>
        </authorList>
    </citation>
    <scope>IDENTIFICATION</scope>
</reference>
<evidence type="ECO:0000313" key="8">
    <source>
        <dbReference type="Proteomes" id="UP000008672"/>
    </source>
</evidence>
<feature type="domain" description="RING-type" evidence="6">
    <location>
        <begin position="13"/>
        <end position="63"/>
    </location>
</feature>